<dbReference type="SUPFAM" id="SSF101576">
    <property type="entry name" value="Supernatant protein factor (SPF), C-terminal domain"/>
    <property type="match status" value="1"/>
</dbReference>
<dbReference type="Proteomes" id="UP000887013">
    <property type="component" value="Unassembled WGS sequence"/>
</dbReference>
<feature type="domain" description="GOLD" evidence="2">
    <location>
        <begin position="267"/>
        <end position="383"/>
    </location>
</feature>
<protein>
    <submittedName>
        <fullName evidence="3">SEC14-like protein 2</fullName>
    </submittedName>
</protein>
<dbReference type="SUPFAM" id="SSF52087">
    <property type="entry name" value="CRAL/TRIO domain"/>
    <property type="match status" value="1"/>
</dbReference>
<dbReference type="Gene3D" id="2.60.120.680">
    <property type="entry name" value="GOLD domain"/>
    <property type="match status" value="1"/>
</dbReference>
<dbReference type="SMART" id="SM01100">
    <property type="entry name" value="CRAL_TRIO_N"/>
    <property type="match status" value="1"/>
</dbReference>
<dbReference type="Pfam" id="PF00650">
    <property type="entry name" value="CRAL_TRIO"/>
    <property type="match status" value="1"/>
</dbReference>
<dbReference type="PROSITE" id="PS50866">
    <property type="entry name" value="GOLD"/>
    <property type="match status" value="1"/>
</dbReference>
<keyword evidence="4" id="KW-1185">Reference proteome</keyword>
<sequence length="392" mass="45490">MSSFMKITIEEQAVIDQLNERTINDVTPKMLEDKTLFYRFAKARDFNIEEAESMLRKHIAWRKEMKLDTFLTDYKPPEVLQKYFPSCILGYDKEGSVVRYQDFGRIDVKSIWHAAKKTDLYKFGVQLVEQDVELSRQQAKKNGKFSMKSVYIDNLEGLTFANATDKKSIETLIQFFKTYTDNYPETLKYVFVINAPVYFNILFSVIKPILPPIVIQKIRVYGTSGWKKPLLESIDADELPAFLGGNKTDPDGDPLCKTFIKHGRPIPECYFLCNIKKTLASAPNAEKLNVARSSKEEICFEIEKDSCIDLEFETKNRDIGFTVLFKENTLQDPVEFIPYERTDTCYGPEKCFLKCNNAGIYTILFDNSYSWMHPKEVYYRIKITALQDSESH</sequence>
<evidence type="ECO:0000313" key="3">
    <source>
        <dbReference type="EMBL" id="GFS67828.1"/>
    </source>
</evidence>
<proteinExistence type="predicted"/>
<gene>
    <name evidence="3" type="primary">SEC14L2</name>
    <name evidence="3" type="ORF">NPIL_453381</name>
</gene>
<evidence type="ECO:0000259" key="1">
    <source>
        <dbReference type="PROSITE" id="PS50191"/>
    </source>
</evidence>
<dbReference type="Gene3D" id="3.40.525.10">
    <property type="entry name" value="CRAL-TRIO lipid binding domain"/>
    <property type="match status" value="1"/>
</dbReference>
<dbReference type="InterPro" id="IPR036273">
    <property type="entry name" value="CRAL/TRIO_N_dom_sf"/>
</dbReference>
<accession>A0A8X6IZM1</accession>
<dbReference type="InterPro" id="IPR036865">
    <property type="entry name" value="CRAL-TRIO_dom_sf"/>
</dbReference>
<dbReference type="InterPro" id="IPR051064">
    <property type="entry name" value="SEC14/CRAL-TRIO_domain"/>
</dbReference>
<dbReference type="EMBL" id="BMAW01000183">
    <property type="protein sequence ID" value="GFS67828.1"/>
    <property type="molecule type" value="Genomic_DNA"/>
</dbReference>
<dbReference type="InterPro" id="IPR009038">
    <property type="entry name" value="GOLD_dom"/>
</dbReference>
<dbReference type="OrthoDB" id="6434247at2759"/>
<dbReference type="PANTHER" id="PTHR23324">
    <property type="entry name" value="SEC14 RELATED PROTEIN"/>
    <property type="match status" value="1"/>
</dbReference>
<dbReference type="GO" id="GO:0005737">
    <property type="term" value="C:cytoplasm"/>
    <property type="evidence" value="ECO:0007669"/>
    <property type="project" value="TreeGrafter"/>
</dbReference>
<organism evidence="3 4">
    <name type="scientific">Nephila pilipes</name>
    <name type="common">Giant wood spider</name>
    <name type="synonym">Nephila maculata</name>
    <dbReference type="NCBI Taxonomy" id="299642"/>
    <lineage>
        <taxon>Eukaryota</taxon>
        <taxon>Metazoa</taxon>
        <taxon>Ecdysozoa</taxon>
        <taxon>Arthropoda</taxon>
        <taxon>Chelicerata</taxon>
        <taxon>Arachnida</taxon>
        <taxon>Araneae</taxon>
        <taxon>Araneomorphae</taxon>
        <taxon>Entelegynae</taxon>
        <taxon>Araneoidea</taxon>
        <taxon>Nephilidae</taxon>
        <taxon>Nephila</taxon>
    </lineage>
</organism>
<dbReference type="InterPro" id="IPR011074">
    <property type="entry name" value="CRAL/TRIO_N_dom"/>
</dbReference>
<dbReference type="InterPro" id="IPR001251">
    <property type="entry name" value="CRAL-TRIO_dom"/>
</dbReference>
<dbReference type="AlphaFoldDB" id="A0A8X6IZM1"/>
<comment type="caution">
    <text evidence="3">The sequence shown here is derived from an EMBL/GenBank/DDBJ whole genome shotgun (WGS) entry which is preliminary data.</text>
</comment>
<name>A0A8X6IZM1_NEPPI</name>
<evidence type="ECO:0000313" key="4">
    <source>
        <dbReference type="Proteomes" id="UP000887013"/>
    </source>
</evidence>
<evidence type="ECO:0000259" key="2">
    <source>
        <dbReference type="PROSITE" id="PS50866"/>
    </source>
</evidence>
<dbReference type="SMART" id="SM00516">
    <property type="entry name" value="SEC14"/>
    <property type="match status" value="1"/>
</dbReference>
<dbReference type="PROSITE" id="PS50191">
    <property type="entry name" value="CRAL_TRIO"/>
    <property type="match status" value="1"/>
</dbReference>
<dbReference type="PRINTS" id="PR00180">
    <property type="entry name" value="CRETINALDHBP"/>
</dbReference>
<feature type="domain" description="CRAL-TRIO" evidence="1">
    <location>
        <begin position="76"/>
        <end position="251"/>
    </location>
</feature>
<dbReference type="SUPFAM" id="SSF46938">
    <property type="entry name" value="CRAL/TRIO N-terminal domain"/>
    <property type="match status" value="1"/>
</dbReference>
<dbReference type="InterPro" id="IPR036598">
    <property type="entry name" value="GOLD_dom_sf"/>
</dbReference>
<reference evidence="3" key="1">
    <citation type="submission" date="2020-08" db="EMBL/GenBank/DDBJ databases">
        <title>Multicomponent nature underlies the extraordinary mechanical properties of spider dragline silk.</title>
        <authorList>
            <person name="Kono N."/>
            <person name="Nakamura H."/>
            <person name="Mori M."/>
            <person name="Yoshida Y."/>
            <person name="Ohtoshi R."/>
            <person name="Malay A.D."/>
            <person name="Moran D.A.P."/>
            <person name="Tomita M."/>
            <person name="Numata K."/>
            <person name="Arakawa K."/>
        </authorList>
    </citation>
    <scope>NUCLEOTIDE SEQUENCE</scope>
</reference>
<dbReference type="PANTHER" id="PTHR23324:SF83">
    <property type="entry name" value="SEC14-LIKE PROTEIN 2"/>
    <property type="match status" value="1"/>
</dbReference>
<dbReference type="CDD" id="cd00170">
    <property type="entry name" value="SEC14"/>
    <property type="match status" value="1"/>
</dbReference>